<dbReference type="Pfam" id="PF13338">
    <property type="entry name" value="AbiEi_4"/>
    <property type="match status" value="1"/>
</dbReference>
<sequence>MPPPGVDGCPGTGILTRVGSRDITAVLAGVGGVATRPQLVARGFSGYGLTRAVRAGIIQRIRRSRYALNDLDSTLKLAIQHGGVLGSLSAARLYGLWVGLDDRIHISWRSHGNVAKPARVIFGTRPEVLHHWHVAAEVSDSLLAVTPREALAQVLRTESRQLAVACADSAIRQGVLSDRDVRELFRSMPREIAEWERFIDGRSDSGLESMVRIWLIDRGIPFIFHKRIPGIGEVDFLIGRSLVFETDGGQFHDSARDAERDAVRNTRAAARGYITLRARYRMVMFAPHEWQRPLLEHLARGDHKRRVT</sequence>
<keyword evidence="3" id="KW-1185">Reference proteome</keyword>
<organism evidence="2 3">
    <name type="scientific">Antiquaquibacter oligotrophicus</name>
    <dbReference type="NCBI Taxonomy" id="2880260"/>
    <lineage>
        <taxon>Bacteria</taxon>
        <taxon>Bacillati</taxon>
        <taxon>Actinomycetota</taxon>
        <taxon>Actinomycetes</taxon>
        <taxon>Micrococcales</taxon>
        <taxon>Microbacteriaceae</taxon>
        <taxon>Antiquaquibacter</taxon>
    </lineage>
</organism>
<dbReference type="RefSeq" id="WP_322134143.1">
    <property type="nucleotide sequence ID" value="NZ_CP085036.1"/>
</dbReference>
<feature type="domain" description="AbiEi antitoxin N-terminal" evidence="1">
    <location>
        <begin position="23"/>
        <end position="68"/>
    </location>
</feature>
<accession>A0ABT6KPC5</accession>
<comment type="caution">
    <text evidence="2">The sequence shown here is derived from an EMBL/GenBank/DDBJ whole genome shotgun (WGS) entry which is preliminary data.</text>
</comment>
<evidence type="ECO:0000259" key="1">
    <source>
        <dbReference type="Pfam" id="PF13338"/>
    </source>
</evidence>
<name>A0ABT6KPC5_9MICO</name>
<keyword evidence="2" id="KW-0255">Endonuclease</keyword>
<protein>
    <submittedName>
        <fullName evidence="2">Very-short-patch-repair endonuclease</fullName>
    </submittedName>
</protein>
<proteinExistence type="predicted"/>
<dbReference type="Proteomes" id="UP001160142">
    <property type="component" value="Unassembled WGS sequence"/>
</dbReference>
<evidence type="ECO:0000313" key="2">
    <source>
        <dbReference type="EMBL" id="MDH6181843.1"/>
    </source>
</evidence>
<reference evidence="2 3" key="1">
    <citation type="submission" date="2023-04" db="EMBL/GenBank/DDBJ databases">
        <title>Genome Encyclopedia of Bacteria and Archaea VI: Functional Genomics of Type Strains.</title>
        <authorList>
            <person name="Whitman W."/>
        </authorList>
    </citation>
    <scope>NUCLEOTIDE SEQUENCE [LARGE SCALE GENOMIC DNA]</scope>
    <source>
        <strain evidence="2 3">SG_E_30_P1</strain>
    </source>
</reference>
<dbReference type="EMBL" id="JARXVQ010000001">
    <property type="protein sequence ID" value="MDH6181843.1"/>
    <property type="molecule type" value="Genomic_DNA"/>
</dbReference>
<evidence type="ECO:0000313" key="3">
    <source>
        <dbReference type="Proteomes" id="UP001160142"/>
    </source>
</evidence>
<gene>
    <name evidence="2" type="ORF">M2152_002025</name>
</gene>
<dbReference type="Gene3D" id="3.40.960.10">
    <property type="entry name" value="VSR Endonuclease"/>
    <property type="match status" value="1"/>
</dbReference>
<keyword evidence="2" id="KW-0378">Hydrolase</keyword>
<dbReference type="GO" id="GO:0004519">
    <property type="term" value="F:endonuclease activity"/>
    <property type="evidence" value="ECO:0007669"/>
    <property type="project" value="UniProtKB-KW"/>
</dbReference>
<keyword evidence="2" id="KW-0540">Nuclease</keyword>
<dbReference type="InterPro" id="IPR025159">
    <property type="entry name" value="AbiEi_N"/>
</dbReference>